<gene>
    <name evidence="2" type="ORF">EUA93_18385</name>
</gene>
<dbReference type="OrthoDB" id="3213691at2"/>
<evidence type="ECO:0000313" key="3">
    <source>
        <dbReference type="Proteomes" id="UP000294071"/>
    </source>
</evidence>
<dbReference type="SUPFAM" id="SSF109854">
    <property type="entry name" value="DinB/YfiT-like putative metalloenzymes"/>
    <property type="match status" value="1"/>
</dbReference>
<protein>
    <submittedName>
        <fullName evidence="2">Maleylpyruvate isomerase family mycothiol-dependent enzyme</fullName>
    </submittedName>
</protein>
<dbReference type="Gene3D" id="1.20.120.450">
    <property type="entry name" value="dinb family like domain"/>
    <property type="match status" value="1"/>
</dbReference>
<comment type="caution">
    <text evidence="2">The sequence shown here is derived from an EMBL/GenBank/DDBJ whole genome shotgun (WGS) entry which is preliminary data.</text>
</comment>
<dbReference type="InterPro" id="IPR034660">
    <property type="entry name" value="DinB/YfiT-like"/>
</dbReference>
<dbReference type="InterPro" id="IPR024344">
    <property type="entry name" value="MDMPI_metal-binding"/>
</dbReference>
<organism evidence="2 3">
    <name type="scientific">Nocardioides oleivorans</name>
    <dbReference type="NCBI Taxonomy" id="273676"/>
    <lineage>
        <taxon>Bacteria</taxon>
        <taxon>Bacillati</taxon>
        <taxon>Actinomycetota</taxon>
        <taxon>Actinomycetes</taxon>
        <taxon>Propionibacteriales</taxon>
        <taxon>Nocardioidaceae</taxon>
        <taxon>Nocardioides</taxon>
    </lineage>
</organism>
<keyword evidence="2" id="KW-0413">Isomerase</keyword>
<dbReference type="EMBL" id="SDWT01000002">
    <property type="protein sequence ID" value="RYB92065.1"/>
    <property type="molecule type" value="Genomic_DNA"/>
</dbReference>
<dbReference type="Pfam" id="PF11716">
    <property type="entry name" value="MDMPI_N"/>
    <property type="match status" value="1"/>
</dbReference>
<reference evidence="2 3" key="1">
    <citation type="submission" date="2019-01" db="EMBL/GenBank/DDBJ databases">
        <title>Novel species of Nocardioides.</title>
        <authorList>
            <person name="Liu Q."/>
            <person name="Xin Y.-H."/>
        </authorList>
    </citation>
    <scope>NUCLEOTIDE SEQUENCE [LARGE SCALE GENOMIC DNA]</scope>
    <source>
        <strain evidence="2 3">CGMCC 4.6882</strain>
    </source>
</reference>
<keyword evidence="2" id="KW-0670">Pyruvate</keyword>
<dbReference type="NCBIfam" id="TIGR03083">
    <property type="entry name" value="maleylpyruvate isomerase family mycothiol-dependent enzyme"/>
    <property type="match status" value="1"/>
</dbReference>
<dbReference type="GO" id="GO:0016853">
    <property type="term" value="F:isomerase activity"/>
    <property type="evidence" value="ECO:0007669"/>
    <property type="project" value="UniProtKB-KW"/>
</dbReference>
<sequence>MTDLLARTIAGLRTNHDELATLVAELSEDQLAGPSGASEWTVAQVLSHLGSGSEIMHGQLAAAIAGEPNGVDNQTVWARWDAASPADQAAGFLEHDDRLVRALEGLDAEQRRDLRVDLGFLPEPATLSTMTGMRLNEVAQHAWDVAVAVDAAAGLEQSSAPVLVEHFTGDLAFLLGFTAKPDAAPAPARVAAGDVVLTIEDGSVGLSDTVGDTTATFEGPTEALVRLLAGRLKPEFTPAGTTVTGNVSLDDLRRVFPGY</sequence>
<keyword evidence="3" id="KW-1185">Reference proteome</keyword>
<proteinExistence type="predicted"/>
<dbReference type="GO" id="GO:0046872">
    <property type="term" value="F:metal ion binding"/>
    <property type="evidence" value="ECO:0007669"/>
    <property type="project" value="InterPro"/>
</dbReference>
<dbReference type="InterPro" id="IPR017517">
    <property type="entry name" value="Maleyloyr_isom"/>
</dbReference>
<dbReference type="AlphaFoldDB" id="A0A4Q2RVV6"/>
<dbReference type="RefSeq" id="WP_129401730.1">
    <property type="nucleotide sequence ID" value="NZ_SDWT01000002.1"/>
</dbReference>
<evidence type="ECO:0000259" key="1">
    <source>
        <dbReference type="Pfam" id="PF11716"/>
    </source>
</evidence>
<accession>A0A4Q2RVV6</accession>
<evidence type="ECO:0000313" key="2">
    <source>
        <dbReference type="EMBL" id="RYB92065.1"/>
    </source>
</evidence>
<name>A0A4Q2RVV6_9ACTN</name>
<dbReference type="Proteomes" id="UP000294071">
    <property type="component" value="Unassembled WGS sequence"/>
</dbReference>
<feature type="domain" description="Mycothiol-dependent maleylpyruvate isomerase metal-binding" evidence="1">
    <location>
        <begin position="12"/>
        <end position="146"/>
    </location>
</feature>